<keyword evidence="3" id="KW-1185">Reference proteome</keyword>
<comment type="caution">
    <text evidence="2">The sequence shown here is derived from an EMBL/GenBank/DDBJ whole genome shotgun (WGS) entry which is preliminary data.</text>
</comment>
<dbReference type="AlphaFoldDB" id="A0AAV8W727"/>
<evidence type="ECO:0000313" key="2">
    <source>
        <dbReference type="EMBL" id="KAJ8922184.1"/>
    </source>
</evidence>
<protein>
    <submittedName>
        <fullName evidence="2">Uncharacterized protein</fullName>
    </submittedName>
</protein>
<sequence length="161" mass="19094">MDEKKLKSDEYEKQYYGFSSTDFYEDFKEQVCKSIKMALKELDTALKEQQYDEVLRDQIIEIYSLYMKNAQAALERAKEEAAKIFAIPNNVVLDEDKYSINQYSDEDVIQLKKEVAELEKEFMRERVFLAKCKQQKDIIETIIKPLHEKVNDIIKSLKKIT</sequence>
<proteinExistence type="predicted"/>
<accession>A0AAV8W727</accession>
<name>A0AAV8W727_9CUCU</name>
<feature type="coiled-coil region" evidence="1">
    <location>
        <begin position="60"/>
        <end position="121"/>
    </location>
</feature>
<keyword evidence="1" id="KW-0175">Coiled coil</keyword>
<gene>
    <name evidence="2" type="ORF">NQ315_004119</name>
</gene>
<evidence type="ECO:0000256" key="1">
    <source>
        <dbReference type="SAM" id="Coils"/>
    </source>
</evidence>
<evidence type="ECO:0000313" key="3">
    <source>
        <dbReference type="Proteomes" id="UP001159042"/>
    </source>
</evidence>
<dbReference type="Proteomes" id="UP001159042">
    <property type="component" value="Unassembled WGS sequence"/>
</dbReference>
<dbReference type="EMBL" id="JANEYG010000007">
    <property type="protein sequence ID" value="KAJ8922184.1"/>
    <property type="molecule type" value="Genomic_DNA"/>
</dbReference>
<organism evidence="2 3">
    <name type="scientific">Exocentrus adspersus</name>
    <dbReference type="NCBI Taxonomy" id="1586481"/>
    <lineage>
        <taxon>Eukaryota</taxon>
        <taxon>Metazoa</taxon>
        <taxon>Ecdysozoa</taxon>
        <taxon>Arthropoda</taxon>
        <taxon>Hexapoda</taxon>
        <taxon>Insecta</taxon>
        <taxon>Pterygota</taxon>
        <taxon>Neoptera</taxon>
        <taxon>Endopterygota</taxon>
        <taxon>Coleoptera</taxon>
        <taxon>Polyphaga</taxon>
        <taxon>Cucujiformia</taxon>
        <taxon>Chrysomeloidea</taxon>
        <taxon>Cerambycidae</taxon>
        <taxon>Lamiinae</taxon>
        <taxon>Acanthocinini</taxon>
        <taxon>Exocentrus</taxon>
    </lineage>
</organism>
<reference evidence="2 3" key="1">
    <citation type="journal article" date="2023" name="Insect Mol. Biol.">
        <title>Genome sequencing provides insights into the evolution of gene families encoding plant cell wall-degrading enzymes in longhorned beetles.</title>
        <authorList>
            <person name="Shin N.R."/>
            <person name="Okamura Y."/>
            <person name="Kirsch R."/>
            <person name="Pauchet Y."/>
        </authorList>
    </citation>
    <scope>NUCLEOTIDE SEQUENCE [LARGE SCALE GENOMIC DNA]</scope>
    <source>
        <strain evidence="2">EAD_L_NR</strain>
    </source>
</reference>